<feature type="binding site" evidence="6">
    <location>
        <position position="257"/>
    </location>
    <ligand>
        <name>urate</name>
        <dbReference type="ChEBI" id="CHEBI:17775"/>
    </ligand>
</feature>
<evidence type="ECO:0000256" key="1">
    <source>
        <dbReference type="ARBA" id="ARBA00004831"/>
    </source>
</evidence>
<keyword evidence="3 5" id="KW-0659">Purine metabolism</keyword>
<dbReference type="GO" id="GO:0019628">
    <property type="term" value="P:urate catabolic process"/>
    <property type="evidence" value="ECO:0007669"/>
    <property type="project" value="UniProtKB-UniPathway"/>
</dbReference>
<evidence type="ECO:0000313" key="8">
    <source>
        <dbReference type="EMBL" id="BAB04478.1"/>
    </source>
</evidence>
<dbReference type="eggNOG" id="COG3648">
    <property type="taxonomic scope" value="Bacteria"/>
</dbReference>
<comment type="similarity">
    <text evidence="2 5 7">Belongs to the uricase family.</text>
</comment>
<dbReference type="PIRSF" id="PIRSF000241">
    <property type="entry name" value="Urate_oxidase"/>
    <property type="match status" value="1"/>
</dbReference>
<dbReference type="NCBIfam" id="TIGR03383">
    <property type="entry name" value="urate_oxi"/>
    <property type="match status" value="1"/>
</dbReference>
<dbReference type="EMBL" id="BA000004">
    <property type="protein sequence ID" value="BAB04478.1"/>
    <property type="molecule type" value="Genomic_DNA"/>
</dbReference>
<dbReference type="InterPro" id="IPR002042">
    <property type="entry name" value="Uricase"/>
</dbReference>
<feature type="binding site" evidence="6">
    <location>
        <position position="283"/>
    </location>
    <ligand>
        <name>urate</name>
        <dbReference type="ChEBI" id="CHEBI:17775"/>
    </ligand>
</feature>
<feature type="binding site" evidence="6">
    <location>
        <position position="191"/>
    </location>
    <ligand>
        <name>5-hydroxyisourate</name>
        <dbReference type="ChEBI" id="CHEBI:18072"/>
    </ligand>
</feature>
<feature type="binding site" evidence="6">
    <location>
        <position position="208"/>
    </location>
    <ligand>
        <name>urate</name>
        <dbReference type="ChEBI" id="CHEBI:17775"/>
    </ligand>
</feature>
<dbReference type="AlphaFoldDB" id="Q9KEU0"/>
<feature type="binding site" evidence="6">
    <location>
        <position position="191"/>
    </location>
    <ligand>
        <name>urate</name>
        <dbReference type="ChEBI" id="CHEBI:17775"/>
    </ligand>
</feature>
<dbReference type="KEGG" id="bha:BH0759"/>
<name>Q9KEU0_HALH5</name>
<dbReference type="Gene3D" id="3.10.270.10">
    <property type="entry name" value="Urate Oxidase"/>
    <property type="match status" value="1"/>
</dbReference>
<feature type="binding site" evidence="6">
    <location>
        <position position="257"/>
    </location>
    <ligand>
        <name>5-hydroxyisourate</name>
        <dbReference type="ChEBI" id="CHEBI:18072"/>
    </ligand>
</feature>
<dbReference type="GO" id="GO:0004846">
    <property type="term" value="F:urate oxidase activity"/>
    <property type="evidence" value="ECO:0007669"/>
    <property type="project" value="UniProtKB-EC"/>
</dbReference>
<dbReference type="Proteomes" id="UP000001258">
    <property type="component" value="Chromosome"/>
</dbReference>
<feature type="binding site" evidence="6">
    <location>
        <position position="81"/>
    </location>
    <ligand>
        <name>5-hydroxyisourate</name>
        <dbReference type="ChEBI" id="CHEBI:18072"/>
    </ligand>
</feature>
<comment type="function">
    <text evidence="5 7">Catalyzes the oxidation of uric acid to 5-hydroxyisourate, which is further processed to form (S)-allantoin.</text>
</comment>
<feature type="binding site" evidence="6">
    <location>
        <position position="81"/>
    </location>
    <ligand>
        <name>O2</name>
        <dbReference type="ChEBI" id="CHEBI:15379"/>
    </ligand>
</feature>
<evidence type="ECO:0000256" key="7">
    <source>
        <dbReference type="RuleBase" id="RU004455"/>
    </source>
</evidence>
<feature type="binding site" evidence="6">
    <location>
        <position position="81"/>
    </location>
    <ligand>
        <name>urate</name>
        <dbReference type="ChEBI" id="CHEBI:17775"/>
    </ligand>
</feature>
<keyword evidence="9" id="KW-1185">Reference proteome</keyword>
<dbReference type="PANTHER" id="PTHR42874">
    <property type="entry name" value="URICASE"/>
    <property type="match status" value="1"/>
</dbReference>
<dbReference type="PANTHER" id="PTHR42874:SF1">
    <property type="entry name" value="URICASE"/>
    <property type="match status" value="1"/>
</dbReference>
<evidence type="ECO:0000313" key="9">
    <source>
        <dbReference type="Proteomes" id="UP000001258"/>
    </source>
</evidence>
<evidence type="ECO:0000256" key="4">
    <source>
        <dbReference type="ARBA" id="ARBA00023002"/>
    </source>
</evidence>
<dbReference type="Pfam" id="PF01014">
    <property type="entry name" value="Uricase"/>
    <property type="match status" value="2"/>
</dbReference>
<protein>
    <recommendedName>
        <fullName evidence="5 7">Uricase</fullName>
        <ecNumber evidence="5 7">1.7.3.3</ecNumber>
    </recommendedName>
    <alternativeName>
        <fullName evidence="5">Urate oxidase</fullName>
    </alternativeName>
</protein>
<dbReference type="PIR" id="G83744">
    <property type="entry name" value="G83744"/>
</dbReference>
<reference evidence="8 9" key="1">
    <citation type="journal article" date="2000" name="Nucleic Acids Res.">
        <title>Complete genome sequence of the alkaliphilic bacterium Bacillus halodurans and genomic sequence comparison with Bacillus subtilis.</title>
        <authorList>
            <person name="Takami H."/>
            <person name="Nakasone K."/>
            <person name="Takaki Y."/>
            <person name="Maeno G."/>
            <person name="Sasaki R."/>
            <person name="Masui N."/>
            <person name="Fuji F."/>
            <person name="Hirama C."/>
            <person name="Nakamura Y."/>
            <person name="Ogasawara N."/>
            <person name="Kuhara S."/>
            <person name="Horikoshi K."/>
        </authorList>
    </citation>
    <scope>NUCLEOTIDE SEQUENCE [LARGE SCALE GENOMIC DNA]</scope>
    <source>
        <strain evidence="9">ATCC BAA-125 / DSM 18197 / FERM 7344 / JCM 9153 / C-125</strain>
    </source>
</reference>
<feature type="binding site" evidence="6">
    <location>
        <position position="208"/>
    </location>
    <ligand>
        <name>5-hydroxyisourate</name>
        <dbReference type="ChEBI" id="CHEBI:18072"/>
    </ligand>
</feature>
<sequence length="329" mass="37562">MVSKDVVKQQKTEKRTMYYGKGDVFVYRTNASPLEGIKAIPESSFSGRKNVILGMDLKVALKGDAFLSSFTDGDNSLVIATDSMKNFILRKAAFFNGSTMEDFLQFISKEFLNTYSHISSVSLSGDQLLFHEVPIPSTSGFQTSDLLFQQEESVKPFAKVEVRRMDTEYKVMEQLSGIQGLRLIKVKESSFYGYIQDEYTTLPEAYDRPLFLYLNMFWAYENPEDATGIKPDRYVSAEQVAAIAYTVFHEMNCPSIQNLLYQIGLRVLMRFPQLVEISFESNNRTWETVVEEAKDERGGKVYTEPRPPYGFQGFSMTREDLLAAERAEK</sequence>
<proteinExistence type="inferred from homology"/>
<evidence type="ECO:0000256" key="6">
    <source>
        <dbReference type="PIRSR" id="PIRSR000241-2"/>
    </source>
</evidence>
<feature type="binding site" evidence="6">
    <location>
        <position position="283"/>
    </location>
    <ligand>
        <name>O2</name>
        <dbReference type="ChEBI" id="CHEBI:15379"/>
    </ligand>
</feature>
<feature type="binding site" evidence="6">
    <location>
        <position position="283"/>
    </location>
    <ligand>
        <name>5-hydroxyisourate</name>
        <dbReference type="ChEBI" id="CHEBI:18072"/>
    </ligand>
</feature>
<dbReference type="UniPathway" id="UPA00394">
    <property type="reaction ID" value="UER00650"/>
</dbReference>
<dbReference type="OrthoDB" id="9809009at2"/>
<dbReference type="GO" id="GO:0006145">
    <property type="term" value="P:purine nucleobase catabolic process"/>
    <property type="evidence" value="ECO:0007669"/>
    <property type="project" value="TreeGrafter"/>
</dbReference>
<comment type="catalytic activity">
    <reaction evidence="5 7">
        <text>urate + O2 + H2O = 5-hydroxyisourate + H2O2</text>
        <dbReference type="Rhea" id="RHEA:21368"/>
        <dbReference type="ChEBI" id="CHEBI:15377"/>
        <dbReference type="ChEBI" id="CHEBI:15379"/>
        <dbReference type="ChEBI" id="CHEBI:16240"/>
        <dbReference type="ChEBI" id="CHEBI:17775"/>
        <dbReference type="ChEBI" id="CHEBI:18072"/>
        <dbReference type="EC" id="1.7.3.3"/>
    </reaction>
</comment>
<evidence type="ECO:0000256" key="3">
    <source>
        <dbReference type="ARBA" id="ARBA00022631"/>
    </source>
</evidence>
<evidence type="ECO:0000256" key="5">
    <source>
        <dbReference type="PIRNR" id="PIRNR000241"/>
    </source>
</evidence>
<accession>Q9KEU0</accession>
<dbReference type="SUPFAM" id="SSF55620">
    <property type="entry name" value="Tetrahydrobiopterin biosynthesis enzymes-like"/>
    <property type="match status" value="2"/>
</dbReference>
<feature type="binding site" evidence="6">
    <location>
        <position position="82"/>
    </location>
    <ligand>
        <name>5-hydroxyisourate</name>
        <dbReference type="ChEBI" id="CHEBI:18072"/>
    </ligand>
</feature>
<keyword evidence="4 5" id="KW-0560">Oxidoreductase</keyword>
<evidence type="ECO:0000256" key="2">
    <source>
        <dbReference type="ARBA" id="ARBA00009760"/>
    </source>
</evidence>
<dbReference type="EC" id="1.7.3.3" evidence="5 7"/>
<dbReference type="HOGENOM" id="CLU_048151_0_0_9"/>
<organism evidence="8 9">
    <name type="scientific">Halalkalibacterium halodurans (strain ATCC BAA-125 / DSM 18197 / FERM 7344 / JCM 9153 / C-125)</name>
    <name type="common">Bacillus halodurans</name>
    <dbReference type="NCBI Taxonomy" id="272558"/>
    <lineage>
        <taxon>Bacteria</taxon>
        <taxon>Bacillati</taxon>
        <taxon>Bacillota</taxon>
        <taxon>Bacilli</taxon>
        <taxon>Bacillales</taxon>
        <taxon>Bacillaceae</taxon>
        <taxon>Halalkalibacterium (ex Joshi et al. 2022)</taxon>
    </lineage>
</organism>
<dbReference type="STRING" id="272558.gene:10726633"/>
<gene>
    <name evidence="8" type="ordered locus">BH0759</name>
</gene>
<dbReference type="RefSeq" id="WP_010896932.1">
    <property type="nucleotide sequence ID" value="NC_002570.2"/>
</dbReference>
<dbReference type="PRINTS" id="PR00093">
    <property type="entry name" value="URICASE"/>
</dbReference>
<comment type="pathway">
    <text evidence="1 5">Purine metabolism; urate degradation; (S)-allantoin from urate: step 1/3.</text>
</comment>
<feature type="binding site" evidence="6">
    <location>
        <position position="82"/>
    </location>
    <ligand>
        <name>urate</name>
        <dbReference type="ChEBI" id="CHEBI:17775"/>
    </ligand>
</feature>